<dbReference type="PROSITE" id="PS51755">
    <property type="entry name" value="OMPR_PHOB"/>
    <property type="match status" value="1"/>
</dbReference>
<gene>
    <name evidence="8" type="ORF">GCM10010430_34250</name>
</gene>
<feature type="DNA-binding region" description="OmpR/PhoB-type" evidence="6">
    <location>
        <begin position="1"/>
        <end position="101"/>
    </location>
</feature>
<organism evidence="8 9">
    <name type="scientific">Kitasatospora cystarginea</name>
    <dbReference type="NCBI Taxonomy" id="58350"/>
    <lineage>
        <taxon>Bacteria</taxon>
        <taxon>Bacillati</taxon>
        <taxon>Actinomycetota</taxon>
        <taxon>Actinomycetes</taxon>
        <taxon>Kitasatosporales</taxon>
        <taxon>Streptomycetaceae</taxon>
        <taxon>Kitasatospora</taxon>
    </lineage>
</organism>
<dbReference type="InterPro" id="IPR011990">
    <property type="entry name" value="TPR-like_helical_dom_sf"/>
</dbReference>
<keyword evidence="2" id="KW-0902">Two-component regulatory system</keyword>
<dbReference type="PANTHER" id="PTHR35807:SF1">
    <property type="entry name" value="TRANSCRIPTIONAL REGULATOR REDD"/>
    <property type="match status" value="1"/>
</dbReference>
<dbReference type="SUPFAM" id="SSF48452">
    <property type="entry name" value="TPR-like"/>
    <property type="match status" value="1"/>
</dbReference>
<evidence type="ECO:0000313" key="9">
    <source>
        <dbReference type="Proteomes" id="UP001500305"/>
    </source>
</evidence>
<dbReference type="InterPro" id="IPR051677">
    <property type="entry name" value="AfsR-DnrI-RedD_regulator"/>
</dbReference>
<feature type="domain" description="OmpR/PhoB-type" evidence="7">
    <location>
        <begin position="1"/>
        <end position="101"/>
    </location>
</feature>
<dbReference type="Pfam" id="PF03704">
    <property type="entry name" value="BTAD"/>
    <property type="match status" value="1"/>
</dbReference>
<keyword evidence="4 6" id="KW-0238">DNA-binding</keyword>
<dbReference type="SUPFAM" id="SSF46894">
    <property type="entry name" value="C-terminal effector domain of the bipartite response regulators"/>
    <property type="match status" value="1"/>
</dbReference>
<evidence type="ECO:0000313" key="8">
    <source>
        <dbReference type="EMBL" id="GAA2248816.1"/>
    </source>
</evidence>
<dbReference type="RefSeq" id="WP_344637260.1">
    <property type="nucleotide sequence ID" value="NZ_BAAATR010000013.1"/>
</dbReference>
<name>A0ABN3E5D9_9ACTN</name>
<dbReference type="SMART" id="SM01043">
    <property type="entry name" value="BTAD"/>
    <property type="match status" value="1"/>
</dbReference>
<comment type="similarity">
    <text evidence="1">Belongs to the AfsR/DnrI/RedD regulatory family.</text>
</comment>
<dbReference type="Proteomes" id="UP001500305">
    <property type="component" value="Unassembled WGS sequence"/>
</dbReference>
<accession>A0ABN3E5D9</accession>
<dbReference type="PANTHER" id="PTHR35807">
    <property type="entry name" value="TRANSCRIPTIONAL REGULATOR REDD-RELATED"/>
    <property type="match status" value="1"/>
</dbReference>
<reference evidence="8 9" key="1">
    <citation type="journal article" date="2019" name="Int. J. Syst. Evol. Microbiol.">
        <title>The Global Catalogue of Microorganisms (GCM) 10K type strain sequencing project: providing services to taxonomists for standard genome sequencing and annotation.</title>
        <authorList>
            <consortium name="The Broad Institute Genomics Platform"/>
            <consortium name="The Broad Institute Genome Sequencing Center for Infectious Disease"/>
            <person name="Wu L."/>
            <person name="Ma J."/>
        </authorList>
    </citation>
    <scope>NUCLEOTIDE SEQUENCE [LARGE SCALE GENOMIC DNA]</scope>
    <source>
        <strain evidence="8 9">JCM 7356</strain>
    </source>
</reference>
<dbReference type="Gene3D" id="1.10.10.10">
    <property type="entry name" value="Winged helix-like DNA-binding domain superfamily/Winged helix DNA-binding domain"/>
    <property type="match status" value="1"/>
</dbReference>
<evidence type="ECO:0000259" key="7">
    <source>
        <dbReference type="PROSITE" id="PS51755"/>
    </source>
</evidence>
<keyword evidence="9" id="KW-1185">Reference proteome</keyword>
<keyword evidence="5" id="KW-0804">Transcription</keyword>
<evidence type="ECO:0000256" key="6">
    <source>
        <dbReference type="PROSITE-ProRule" id="PRU01091"/>
    </source>
</evidence>
<dbReference type="CDD" id="cd15831">
    <property type="entry name" value="BTAD"/>
    <property type="match status" value="1"/>
</dbReference>
<protein>
    <recommendedName>
        <fullName evidence="7">OmpR/PhoB-type domain-containing protein</fullName>
    </recommendedName>
</protein>
<dbReference type="EMBL" id="BAAATR010000013">
    <property type="protein sequence ID" value="GAA2248816.1"/>
    <property type="molecule type" value="Genomic_DNA"/>
</dbReference>
<dbReference type="SMART" id="SM00862">
    <property type="entry name" value="Trans_reg_C"/>
    <property type="match status" value="1"/>
</dbReference>
<dbReference type="InterPro" id="IPR036388">
    <property type="entry name" value="WH-like_DNA-bd_sf"/>
</dbReference>
<dbReference type="InterPro" id="IPR016032">
    <property type="entry name" value="Sig_transdc_resp-reg_C-effctor"/>
</dbReference>
<keyword evidence="3" id="KW-0805">Transcription regulation</keyword>
<evidence type="ECO:0000256" key="5">
    <source>
        <dbReference type="ARBA" id="ARBA00023163"/>
    </source>
</evidence>
<dbReference type="InterPro" id="IPR001867">
    <property type="entry name" value="OmpR/PhoB-type_DNA-bd"/>
</dbReference>
<evidence type="ECO:0000256" key="4">
    <source>
        <dbReference type="ARBA" id="ARBA00023125"/>
    </source>
</evidence>
<evidence type="ECO:0000256" key="2">
    <source>
        <dbReference type="ARBA" id="ARBA00023012"/>
    </source>
</evidence>
<evidence type="ECO:0000256" key="1">
    <source>
        <dbReference type="ARBA" id="ARBA00005820"/>
    </source>
</evidence>
<comment type="caution">
    <text evidence="8">The sequence shown here is derived from an EMBL/GenBank/DDBJ whole genome shotgun (WGS) entry which is preliminary data.</text>
</comment>
<dbReference type="InterPro" id="IPR005158">
    <property type="entry name" value="BTAD"/>
</dbReference>
<dbReference type="Pfam" id="PF00486">
    <property type="entry name" value="Trans_reg_C"/>
    <property type="match status" value="1"/>
</dbReference>
<dbReference type="Gene3D" id="1.25.40.10">
    <property type="entry name" value="Tetratricopeptide repeat domain"/>
    <property type="match status" value="1"/>
</dbReference>
<proteinExistence type="inferred from homology"/>
<sequence>MKIQVLGPLHAETGGVPVVPTAGKQRQILALLALHAGQLVPVTTLVEEIWGPRPPRSARTTVQTYVLRLRRTLAAALGGQDGPARARELLATGHGGYLLRAGEQDVDAFAFQREAQAGHAAFADGDSEAAARRLRQALARWQGPALLDVPAGAALRIQAARLEESRLLATERRIDAELRLGLHSELLAELVELTVRHPSNERLHSQAMVAFYRSGRRSSALGLYRQLRRRLVEELGLEPMPQLQRLHQAMLSVDPRLDMVAQGGRPTPTFDLYAA</sequence>
<evidence type="ECO:0000256" key="3">
    <source>
        <dbReference type="ARBA" id="ARBA00023015"/>
    </source>
</evidence>